<dbReference type="Gene3D" id="6.10.250.660">
    <property type="match status" value="2"/>
</dbReference>
<evidence type="ECO:0000313" key="1">
    <source>
        <dbReference type="EMBL" id="MXQ63535.1"/>
    </source>
</evidence>
<gene>
    <name evidence="1" type="ORF">GQ466_05785</name>
</gene>
<dbReference type="AlphaFoldDB" id="A0A6I4W5B6"/>
<organism evidence="1 2">
    <name type="scientific">Actinomadura rayongensis</name>
    <dbReference type="NCBI Taxonomy" id="1429076"/>
    <lineage>
        <taxon>Bacteria</taxon>
        <taxon>Bacillati</taxon>
        <taxon>Actinomycetota</taxon>
        <taxon>Actinomycetes</taxon>
        <taxon>Streptosporangiales</taxon>
        <taxon>Thermomonosporaceae</taxon>
        <taxon>Actinomadura</taxon>
    </lineage>
</organism>
<dbReference type="NCBIfam" id="TIGR03544">
    <property type="entry name" value="DivI1A_domain"/>
    <property type="match status" value="4"/>
</dbReference>
<dbReference type="InterPro" id="IPR019933">
    <property type="entry name" value="DivIVA_domain"/>
</dbReference>
<accession>A0A6I4W5B6</accession>
<dbReference type="Proteomes" id="UP000431901">
    <property type="component" value="Unassembled WGS sequence"/>
</dbReference>
<dbReference type="OrthoDB" id="5198800at2"/>
<reference evidence="1 2" key="1">
    <citation type="submission" date="2019-12" db="EMBL/GenBank/DDBJ databases">
        <title>Nocardia macrotermitis sp. nov. and Nocardia aurantia sp. nov., isolated from the gut of the fungus growing-termite Macrotermes natalensis.</title>
        <authorList>
            <person name="Christine B."/>
            <person name="Rene B."/>
        </authorList>
    </citation>
    <scope>NUCLEOTIDE SEQUENCE [LARGE SCALE GENOMIC DNA]</scope>
    <source>
        <strain evidence="1 2">DSM 102126</strain>
    </source>
</reference>
<proteinExistence type="predicted"/>
<comment type="caution">
    <text evidence="1">The sequence shown here is derived from an EMBL/GenBank/DDBJ whole genome shotgun (WGS) entry which is preliminary data.</text>
</comment>
<sequence length="171" mass="19039">MTAIARKRLPVVMRGYDRAQVDALLERITRALRGERTMAADEVRAARFDVVVRGYDRRAVEALLVECATELGGGPASGSGRPRRAVIEPASLVKWIHNIRFTGHRVRGGYDVRDVDAFLDRVIAGLQGAKPPLSPHDVRETKFPAVRLLPSYDEQEVDRFLAQLADALETH</sequence>
<protein>
    <submittedName>
        <fullName evidence="1">DivIVA domain-containing protein</fullName>
    </submittedName>
</protein>
<dbReference type="RefSeq" id="WP_161101681.1">
    <property type="nucleotide sequence ID" value="NZ_JBHLYI010000012.1"/>
</dbReference>
<evidence type="ECO:0000313" key="2">
    <source>
        <dbReference type="Proteomes" id="UP000431901"/>
    </source>
</evidence>
<keyword evidence="2" id="KW-1185">Reference proteome</keyword>
<dbReference type="EMBL" id="WUTW01000001">
    <property type="protein sequence ID" value="MXQ63535.1"/>
    <property type="molecule type" value="Genomic_DNA"/>
</dbReference>
<name>A0A6I4W5B6_9ACTN</name>